<sequence length="438" mass="50674">MDHIDESVLNELPPEMRREIVMAKKLRNIETKYPPIGGKRLVPISNSIAKEKSNAFNLLMNSPQKQPASKKQSNPIKKWRTETILQEERNIPLARNEPKFNRNEKTKQQPSIAGYTALSEVKLMLREWIGSSDEPNQIDFDLFQNYLIELLNFYNAEMVHQLLNYSLLQLNTQTNINWNEKFQNLIDAVQTYFRQMYGDRKMKLKELESHLSNVENFSNAKEYLEQYMTTPHLAARMIYTAQTQYDDIESRSLIDLGIGTGMLSIASCLLNADHVFGFDCDLDALGLCQLNIKEFELESSIDLIQADLRRMSLPIDLNRIKADTVIMNPPFGTKPFSTSTENQDELCLSGIDMHFLNYARQLAQHSIYSLHKTSTRDHIYKKAKDWNMKIDVLAVLQFDIPKLEKKRPNRKISTASNAPLKSIEVDFIRFEIKDNADD</sequence>
<accession>A0A8S2QK48</accession>
<dbReference type="InterPro" id="IPR051720">
    <property type="entry name" value="rRNA_MeTrfase/Polyamine_Synth"/>
</dbReference>
<dbReference type="InterPro" id="IPR038401">
    <property type="entry name" value="Rev1_C_sf"/>
</dbReference>
<dbReference type="GO" id="GO:0003676">
    <property type="term" value="F:nucleic acid binding"/>
    <property type="evidence" value="ECO:0007669"/>
    <property type="project" value="InterPro"/>
</dbReference>
<dbReference type="Proteomes" id="UP000681720">
    <property type="component" value="Unassembled WGS sequence"/>
</dbReference>
<dbReference type="InterPro" id="IPR002052">
    <property type="entry name" value="DNA_methylase_N6_adenine_CS"/>
</dbReference>
<feature type="domain" description="DNA repair protein Rev1 C-terminal" evidence="1">
    <location>
        <begin position="120"/>
        <end position="199"/>
    </location>
</feature>
<gene>
    <name evidence="2" type="ORF">GIL414_LOCUS17526</name>
</gene>
<dbReference type="InterPro" id="IPR029063">
    <property type="entry name" value="SAM-dependent_MTases_sf"/>
</dbReference>
<dbReference type="AlphaFoldDB" id="A0A8S2QK48"/>
<dbReference type="SUPFAM" id="SSF53335">
    <property type="entry name" value="S-adenosyl-L-methionine-dependent methyltransferases"/>
    <property type="match status" value="1"/>
</dbReference>
<name>A0A8S2QK48_9BILA</name>
<evidence type="ECO:0000313" key="3">
    <source>
        <dbReference type="Proteomes" id="UP000681720"/>
    </source>
</evidence>
<dbReference type="Gene3D" id="1.20.58.1280">
    <property type="entry name" value="DNA repair protein Rev1, C-terminal domain"/>
    <property type="match status" value="1"/>
</dbReference>
<organism evidence="2 3">
    <name type="scientific">Rotaria magnacalcarata</name>
    <dbReference type="NCBI Taxonomy" id="392030"/>
    <lineage>
        <taxon>Eukaryota</taxon>
        <taxon>Metazoa</taxon>
        <taxon>Spiralia</taxon>
        <taxon>Gnathifera</taxon>
        <taxon>Rotifera</taxon>
        <taxon>Eurotatoria</taxon>
        <taxon>Bdelloidea</taxon>
        <taxon>Philodinida</taxon>
        <taxon>Philodinidae</taxon>
        <taxon>Rotaria</taxon>
    </lineage>
</organism>
<proteinExistence type="predicted"/>
<evidence type="ECO:0000259" key="1">
    <source>
        <dbReference type="Pfam" id="PF16727"/>
    </source>
</evidence>
<comment type="caution">
    <text evidence="2">The sequence shown here is derived from an EMBL/GenBank/DDBJ whole genome shotgun (WGS) entry which is preliminary data.</text>
</comment>
<dbReference type="PROSITE" id="PS00092">
    <property type="entry name" value="N6_MTASE"/>
    <property type="match status" value="1"/>
</dbReference>
<dbReference type="InterPro" id="IPR031991">
    <property type="entry name" value="Rev1_C"/>
</dbReference>
<dbReference type="PANTHER" id="PTHR23290:SF0">
    <property type="entry name" value="RRNA N6-ADENOSINE-METHYLTRANSFERASE METTL5"/>
    <property type="match status" value="1"/>
</dbReference>
<evidence type="ECO:0000313" key="2">
    <source>
        <dbReference type="EMBL" id="CAF4110035.1"/>
    </source>
</evidence>
<dbReference type="GO" id="GO:0008988">
    <property type="term" value="F:rRNA (adenine-N6-)-methyltransferase activity"/>
    <property type="evidence" value="ECO:0007669"/>
    <property type="project" value="TreeGrafter"/>
</dbReference>
<dbReference type="Pfam" id="PF06325">
    <property type="entry name" value="PrmA"/>
    <property type="match status" value="1"/>
</dbReference>
<dbReference type="CDD" id="cd02440">
    <property type="entry name" value="AdoMet_MTases"/>
    <property type="match status" value="1"/>
</dbReference>
<dbReference type="Pfam" id="PF16727">
    <property type="entry name" value="REV1_C"/>
    <property type="match status" value="1"/>
</dbReference>
<dbReference type="PANTHER" id="PTHR23290">
    <property type="entry name" value="RRNA N6-ADENOSINE-METHYLTRANSFERASE METTL5"/>
    <property type="match status" value="1"/>
</dbReference>
<dbReference type="Gene3D" id="3.40.50.150">
    <property type="entry name" value="Vaccinia Virus protein VP39"/>
    <property type="match status" value="1"/>
</dbReference>
<dbReference type="EMBL" id="CAJOBJ010008356">
    <property type="protein sequence ID" value="CAF4110035.1"/>
    <property type="molecule type" value="Genomic_DNA"/>
</dbReference>
<reference evidence="2" key="1">
    <citation type="submission" date="2021-02" db="EMBL/GenBank/DDBJ databases">
        <authorList>
            <person name="Nowell W R."/>
        </authorList>
    </citation>
    <scope>NUCLEOTIDE SEQUENCE</scope>
</reference>
<protein>
    <recommendedName>
        <fullName evidence="1">DNA repair protein Rev1 C-terminal domain-containing protein</fullName>
    </recommendedName>
</protein>